<name>A0A409YEB9_9AGAR</name>
<reference evidence="2 3" key="1">
    <citation type="journal article" date="2018" name="Evol. Lett.">
        <title>Horizontal gene cluster transfer increased hallucinogenic mushroom diversity.</title>
        <authorList>
            <person name="Reynolds H.T."/>
            <person name="Vijayakumar V."/>
            <person name="Gluck-Thaler E."/>
            <person name="Korotkin H.B."/>
            <person name="Matheny P.B."/>
            <person name="Slot J.C."/>
        </authorList>
    </citation>
    <scope>NUCLEOTIDE SEQUENCE [LARGE SCALE GENOMIC DNA]</scope>
    <source>
        <strain evidence="2 3">SRW20</strain>
    </source>
</reference>
<dbReference type="EMBL" id="NHYE01000944">
    <property type="protein sequence ID" value="PPR01369.1"/>
    <property type="molecule type" value="Genomic_DNA"/>
</dbReference>
<evidence type="ECO:0000313" key="3">
    <source>
        <dbReference type="Proteomes" id="UP000284706"/>
    </source>
</evidence>
<sequence length="82" mass="8516">MPPARVLKRRGGAEGGDGVGPGCESETHPRLVLLREGGGVEAAVRRTGKRSAPVSLLHGEGGRDGSTAAEGSNLREKNNMRQ</sequence>
<feature type="region of interest" description="Disordered" evidence="1">
    <location>
        <begin position="1"/>
        <end position="27"/>
    </location>
</feature>
<feature type="compositionally biased region" description="Basic residues" evidence="1">
    <location>
        <begin position="1"/>
        <end position="10"/>
    </location>
</feature>
<proteinExistence type="predicted"/>
<accession>A0A409YEB9</accession>
<organism evidence="2 3">
    <name type="scientific">Gymnopilus dilepis</name>
    <dbReference type="NCBI Taxonomy" id="231916"/>
    <lineage>
        <taxon>Eukaryota</taxon>
        <taxon>Fungi</taxon>
        <taxon>Dikarya</taxon>
        <taxon>Basidiomycota</taxon>
        <taxon>Agaricomycotina</taxon>
        <taxon>Agaricomycetes</taxon>
        <taxon>Agaricomycetidae</taxon>
        <taxon>Agaricales</taxon>
        <taxon>Agaricineae</taxon>
        <taxon>Hymenogastraceae</taxon>
        <taxon>Gymnopilus</taxon>
    </lineage>
</organism>
<feature type="compositionally biased region" description="Basic and acidic residues" evidence="1">
    <location>
        <begin position="73"/>
        <end position="82"/>
    </location>
</feature>
<evidence type="ECO:0000256" key="1">
    <source>
        <dbReference type="SAM" id="MobiDB-lite"/>
    </source>
</evidence>
<feature type="region of interest" description="Disordered" evidence="1">
    <location>
        <begin position="42"/>
        <end position="82"/>
    </location>
</feature>
<comment type="caution">
    <text evidence="2">The sequence shown here is derived from an EMBL/GenBank/DDBJ whole genome shotgun (WGS) entry which is preliminary data.</text>
</comment>
<dbReference type="AlphaFoldDB" id="A0A409YEB9"/>
<dbReference type="Proteomes" id="UP000284706">
    <property type="component" value="Unassembled WGS sequence"/>
</dbReference>
<gene>
    <name evidence="2" type="ORF">CVT26_015419</name>
</gene>
<keyword evidence="3" id="KW-1185">Reference proteome</keyword>
<dbReference type="InParanoid" id="A0A409YEB9"/>
<evidence type="ECO:0000313" key="2">
    <source>
        <dbReference type="EMBL" id="PPR01369.1"/>
    </source>
</evidence>
<protein>
    <submittedName>
        <fullName evidence="2">Uncharacterized protein</fullName>
    </submittedName>
</protein>